<dbReference type="Proteomes" id="UP001530293">
    <property type="component" value="Unassembled WGS sequence"/>
</dbReference>
<dbReference type="PANTHER" id="PTHR19972:SF10">
    <property type="entry name" value="CALBINDIN-32"/>
    <property type="match status" value="1"/>
</dbReference>
<dbReference type="SUPFAM" id="SSF47473">
    <property type="entry name" value="EF-hand"/>
    <property type="match status" value="1"/>
</dbReference>
<feature type="compositionally biased region" description="Gly residues" evidence="2">
    <location>
        <begin position="325"/>
        <end position="334"/>
    </location>
</feature>
<name>A0ABD3M3B0_9STRA</name>
<dbReference type="InterPro" id="IPR011992">
    <property type="entry name" value="EF-hand-dom_pair"/>
</dbReference>
<dbReference type="EMBL" id="JALLBG020000240">
    <property type="protein sequence ID" value="KAL3758157.1"/>
    <property type="molecule type" value="Genomic_DNA"/>
</dbReference>
<feature type="region of interest" description="Disordered" evidence="2">
    <location>
        <begin position="220"/>
        <end position="278"/>
    </location>
</feature>
<reference evidence="4 5" key="1">
    <citation type="submission" date="2024-10" db="EMBL/GenBank/DDBJ databases">
        <title>Updated reference genomes for cyclostephanoid diatoms.</title>
        <authorList>
            <person name="Roberts W.R."/>
            <person name="Alverson A.J."/>
        </authorList>
    </citation>
    <scope>NUCLEOTIDE SEQUENCE [LARGE SCALE GENOMIC DNA]</scope>
    <source>
        <strain evidence="4 5">AJA232-27</strain>
    </source>
</reference>
<dbReference type="AlphaFoldDB" id="A0ABD3M3B0"/>
<feature type="domain" description="EF-hand" evidence="3">
    <location>
        <begin position="530"/>
        <end position="565"/>
    </location>
</feature>
<dbReference type="PROSITE" id="PS00018">
    <property type="entry name" value="EF_HAND_1"/>
    <property type="match status" value="2"/>
</dbReference>
<feature type="region of interest" description="Disordered" evidence="2">
    <location>
        <begin position="171"/>
        <end position="194"/>
    </location>
</feature>
<keyword evidence="1" id="KW-0106">Calcium</keyword>
<feature type="compositionally biased region" description="Basic and acidic residues" evidence="2">
    <location>
        <begin position="350"/>
        <end position="368"/>
    </location>
</feature>
<evidence type="ECO:0000256" key="1">
    <source>
        <dbReference type="ARBA" id="ARBA00022837"/>
    </source>
</evidence>
<evidence type="ECO:0000256" key="2">
    <source>
        <dbReference type="SAM" id="MobiDB-lite"/>
    </source>
</evidence>
<dbReference type="InterPro" id="IPR018247">
    <property type="entry name" value="EF_Hand_1_Ca_BS"/>
</dbReference>
<protein>
    <recommendedName>
        <fullName evidence="3">EF-hand domain-containing protein</fullName>
    </recommendedName>
</protein>
<dbReference type="SMART" id="SM00054">
    <property type="entry name" value="EFh"/>
    <property type="match status" value="2"/>
</dbReference>
<evidence type="ECO:0000313" key="4">
    <source>
        <dbReference type="EMBL" id="KAL3758157.1"/>
    </source>
</evidence>
<comment type="caution">
    <text evidence="4">The sequence shown here is derived from an EMBL/GenBank/DDBJ whole genome shotgun (WGS) entry which is preliminary data.</text>
</comment>
<feature type="region of interest" description="Disordered" evidence="2">
    <location>
        <begin position="318"/>
        <end position="337"/>
    </location>
</feature>
<dbReference type="PROSITE" id="PS50222">
    <property type="entry name" value="EF_HAND_2"/>
    <property type="match status" value="2"/>
</dbReference>
<dbReference type="Gene3D" id="1.10.238.10">
    <property type="entry name" value="EF-hand"/>
    <property type="match status" value="1"/>
</dbReference>
<feature type="domain" description="EF-hand" evidence="3">
    <location>
        <begin position="483"/>
        <end position="518"/>
    </location>
</feature>
<gene>
    <name evidence="4" type="ORF">ACHAWU_004238</name>
</gene>
<feature type="compositionally biased region" description="Low complexity" evidence="2">
    <location>
        <begin position="241"/>
        <end position="250"/>
    </location>
</feature>
<dbReference type="InterPro" id="IPR051001">
    <property type="entry name" value="Calbindin_Ca-bind"/>
</dbReference>
<feature type="region of interest" description="Disordered" evidence="2">
    <location>
        <begin position="350"/>
        <end position="374"/>
    </location>
</feature>
<accession>A0ABD3M3B0</accession>
<sequence>MESIVEMGSAILNSHRLSKSSSSETAVASASSTATVTVRRRMTIRLRNALCCLLLSLIPPEMPMATSSSSSISLNARCQSLPSASLSLPPSHCRQSLISRSNSIEQQRHAFIFSMLKRRRTRRTREGEADNDNTAAAAVGENAKRKDPVVVATVVTDQSFINGDVNNLHRGINGDGSGSAQHQVNGYHRGGSMKTQKNAMLHNPSEENNAIPYYYADPSQQHKVSSIDRANSKDDEPSILQTEQRQQPRQGEQEVGDEVDETSSSSSSSSSTWAKRNARSIDEGVRFKSQLRDGLEEQGKLHREQLLSNLLEGVVTTPATTGAASPGGVGGEGGDNNPFVRWWTGIVSRREKDAESEKEVDSTAEDRSINNGASSINNITADNLGLVVKNNNIDKKEPRNYGNFAARLISGLIMALAEEVEGLDVKVEADANTPAWNKTVHSIQIYFSRLGFRQLRMGGFVSSEFDSPSSTLTTKSTLLEKTRRPATANETFDTIDVDKSGALDENELAQALKMAALIGGNRFVMRSKETLTELASRLVRLYDADGDGVVDRNEYQAMVQDMASLREARIREELQEQKRDSLDAIRREEQASEKKKGGWLSSMFGGNGDEILLSSNATTTVSKATAVNNVDNNIIDVTSSDEFWGSMDYGEGSIVLEGLNLDLRRLFFGVIPGVKRILPGGPLILKPFTATITASFNKDDIMDSFLLDAGLRRLVARALRRRVRGIRDLLDGAVFYGRTWKLFDKNAPDVEVLKLEDVQFDNRNRLIITGRAKIKEALGYKHEPIEQGFKLRTKIGTRANGRIIGLLQPEIAIFAECPKDLERTIRSTCKEWFGYTIPVLQPWYTFIPLVSPLKKNDNMDGFNLGEDNEIKSITIKDGKLRFEISSFLRPGRFLGNHYLAFTVPNRTLILTLDRVREGMRNARRNKRLAEIAAREVKQIAAAEELQSGGYKPTISPEGRARIQRLEKELKATIQEDAILREMEEKSNKENGKSFLSRFVEGYAGAIREELDLEMNARLSSSISDFFGSQDRQSSDYMNKS</sequence>
<evidence type="ECO:0000259" key="3">
    <source>
        <dbReference type="PROSITE" id="PS50222"/>
    </source>
</evidence>
<evidence type="ECO:0000313" key="5">
    <source>
        <dbReference type="Proteomes" id="UP001530293"/>
    </source>
</evidence>
<dbReference type="Pfam" id="PF13499">
    <property type="entry name" value="EF-hand_7"/>
    <property type="match status" value="1"/>
</dbReference>
<dbReference type="PANTHER" id="PTHR19972">
    <property type="entry name" value="CALBINDIN"/>
    <property type="match status" value="1"/>
</dbReference>
<keyword evidence="5" id="KW-1185">Reference proteome</keyword>
<dbReference type="InterPro" id="IPR002048">
    <property type="entry name" value="EF_hand_dom"/>
</dbReference>
<proteinExistence type="predicted"/>
<organism evidence="4 5">
    <name type="scientific">Discostella pseudostelligera</name>
    <dbReference type="NCBI Taxonomy" id="259834"/>
    <lineage>
        <taxon>Eukaryota</taxon>
        <taxon>Sar</taxon>
        <taxon>Stramenopiles</taxon>
        <taxon>Ochrophyta</taxon>
        <taxon>Bacillariophyta</taxon>
        <taxon>Coscinodiscophyceae</taxon>
        <taxon>Thalassiosirophycidae</taxon>
        <taxon>Stephanodiscales</taxon>
        <taxon>Stephanodiscaceae</taxon>
        <taxon>Discostella</taxon>
    </lineage>
</organism>